<dbReference type="AlphaFoldDB" id="A0A9Q1BP82"/>
<sequence>MYVYKRLNSQAPSYQQSAVFVNTSKYATRSTYDKTRLGIPKTRTSTGDCAFSAAAPRLWNPSLVSSGSPKHFV</sequence>
<organism evidence="1 2">
    <name type="scientific">Holothuria leucospilota</name>
    <name type="common">Black long sea cucumber</name>
    <name type="synonym">Mertensiothuria leucospilota</name>
    <dbReference type="NCBI Taxonomy" id="206669"/>
    <lineage>
        <taxon>Eukaryota</taxon>
        <taxon>Metazoa</taxon>
        <taxon>Echinodermata</taxon>
        <taxon>Eleutherozoa</taxon>
        <taxon>Echinozoa</taxon>
        <taxon>Holothuroidea</taxon>
        <taxon>Aspidochirotacea</taxon>
        <taxon>Aspidochirotida</taxon>
        <taxon>Holothuriidae</taxon>
        <taxon>Holothuria</taxon>
    </lineage>
</organism>
<proteinExistence type="predicted"/>
<dbReference type="EMBL" id="JAIZAY010000013">
    <property type="protein sequence ID" value="KAJ8030203.1"/>
    <property type="molecule type" value="Genomic_DNA"/>
</dbReference>
<name>A0A9Q1BP82_HOLLE</name>
<gene>
    <name evidence="1" type="ORF">HOLleu_26543</name>
</gene>
<comment type="caution">
    <text evidence="1">The sequence shown here is derived from an EMBL/GenBank/DDBJ whole genome shotgun (WGS) entry which is preliminary data.</text>
</comment>
<evidence type="ECO:0000313" key="2">
    <source>
        <dbReference type="Proteomes" id="UP001152320"/>
    </source>
</evidence>
<reference evidence="1" key="1">
    <citation type="submission" date="2021-10" db="EMBL/GenBank/DDBJ databases">
        <title>Tropical sea cucumber genome reveals ecological adaptation and Cuvierian tubules defense mechanism.</title>
        <authorList>
            <person name="Chen T."/>
        </authorList>
    </citation>
    <scope>NUCLEOTIDE SEQUENCE</scope>
    <source>
        <strain evidence="1">Nanhai2018</strain>
        <tissue evidence="1">Muscle</tissue>
    </source>
</reference>
<protein>
    <submittedName>
        <fullName evidence="1">Uncharacterized protein</fullName>
    </submittedName>
</protein>
<dbReference type="Proteomes" id="UP001152320">
    <property type="component" value="Chromosome 13"/>
</dbReference>
<evidence type="ECO:0000313" key="1">
    <source>
        <dbReference type="EMBL" id="KAJ8030203.1"/>
    </source>
</evidence>
<keyword evidence="2" id="KW-1185">Reference proteome</keyword>
<accession>A0A9Q1BP82</accession>